<keyword evidence="3" id="KW-1185">Reference proteome</keyword>
<dbReference type="AlphaFoldDB" id="A0ABD5SRZ1"/>
<evidence type="ECO:0000313" key="2">
    <source>
        <dbReference type="EMBL" id="MFC6766061.1"/>
    </source>
</evidence>
<proteinExistence type="predicted"/>
<accession>A0ABD5SRZ1</accession>
<dbReference type="EMBL" id="JBHSWV010000210">
    <property type="protein sequence ID" value="MFC6766061.1"/>
    <property type="molecule type" value="Genomic_DNA"/>
</dbReference>
<comment type="caution">
    <text evidence="2">The sequence shown here is derived from an EMBL/GenBank/DDBJ whole genome shotgun (WGS) entry which is preliminary data.</text>
</comment>
<dbReference type="RefSeq" id="WP_273739054.1">
    <property type="nucleotide sequence ID" value="NZ_JAQIVI010000210.1"/>
</dbReference>
<feature type="compositionally biased region" description="Polar residues" evidence="1">
    <location>
        <begin position="44"/>
        <end position="53"/>
    </location>
</feature>
<protein>
    <submittedName>
        <fullName evidence="2">Uncharacterized protein</fullName>
    </submittedName>
</protein>
<name>A0ABD5SRZ1_9EURY</name>
<gene>
    <name evidence="2" type="ORF">ACFQE6_13990</name>
</gene>
<reference evidence="2 3" key="1">
    <citation type="journal article" date="2019" name="Int. J. Syst. Evol. Microbiol.">
        <title>The Global Catalogue of Microorganisms (GCM) 10K type strain sequencing project: providing services to taxonomists for standard genome sequencing and annotation.</title>
        <authorList>
            <consortium name="The Broad Institute Genomics Platform"/>
            <consortium name="The Broad Institute Genome Sequencing Center for Infectious Disease"/>
            <person name="Wu L."/>
            <person name="Ma J."/>
        </authorList>
    </citation>
    <scope>NUCLEOTIDE SEQUENCE [LARGE SCALE GENOMIC DNA]</scope>
    <source>
        <strain evidence="2 3">LMG 29247</strain>
    </source>
</reference>
<sequence>MTGESGEIDGLARRERVKDGGTVIGSVSTPGESSLSGIGGESPDGTTSCSSHTAPIEQTGVRRR</sequence>
<dbReference type="Proteomes" id="UP001596383">
    <property type="component" value="Unassembled WGS sequence"/>
</dbReference>
<evidence type="ECO:0000313" key="3">
    <source>
        <dbReference type="Proteomes" id="UP001596383"/>
    </source>
</evidence>
<feature type="compositionally biased region" description="Basic and acidic residues" evidence="1">
    <location>
        <begin position="10"/>
        <end position="19"/>
    </location>
</feature>
<feature type="region of interest" description="Disordered" evidence="1">
    <location>
        <begin position="1"/>
        <end position="64"/>
    </location>
</feature>
<organism evidence="2 3">
    <name type="scientific">Natrinema soli</name>
    <dbReference type="NCBI Taxonomy" id="1930624"/>
    <lineage>
        <taxon>Archaea</taxon>
        <taxon>Methanobacteriati</taxon>
        <taxon>Methanobacteriota</taxon>
        <taxon>Stenosarchaea group</taxon>
        <taxon>Halobacteria</taxon>
        <taxon>Halobacteriales</taxon>
        <taxon>Natrialbaceae</taxon>
        <taxon>Natrinema</taxon>
    </lineage>
</organism>
<evidence type="ECO:0000256" key="1">
    <source>
        <dbReference type="SAM" id="MobiDB-lite"/>
    </source>
</evidence>